<dbReference type="Proteomes" id="UP000073492">
    <property type="component" value="Unassembled WGS sequence"/>
</dbReference>
<dbReference type="OrthoDB" id="5588148at2759"/>
<evidence type="ECO:0000313" key="1">
    <source>
        <dbReference type="EMBL" id="KXT07883.1"/>
    </source>
</evidence>
<accession>A0A139HZS0</accession>
<sequence length="208" mass="23311">MVHNYRPLNDSTIKTGYPIKRLDEAIQAVGQRKYKVFFKTDATNGKGQLCYLRIGQGLSGSPRTYYRLKEIVTGDIPEPHPEPHLGAVHDDCGFSYDEQAAMDRVKRAIINNVRSGGDPNVQYHLATDALATGGGVVLFQITEYPPGTDATLIPIQVRGIDEFGKYDRSILRRIKREAAKYTLVDTGTKRYLAYKERNGTLSRCITED</sequence>
<keyword evidence="2" id="KW-1185">Reference proteome</keyword>
<comment type="caution">
    <text evidence="1">The sequence shown here is derived from an EMBL/GenBank/DDBJ whole genome shotgun (WGS) entry which is preliminary data.</text>
</comment>
<reference evidence="1 2" key="1">
    <citation type="submission" date="2015-07" db="EMBL/GenBank/DDBJ databases">
        <title>Comparative genomics of the Sigatoka disease complex on banana suggests a link between parallel evolutionary changes in Pseudocercospora fijiensis and Pseudocercospora eumusae and increased virulence on the banana host.</title>
        <authorList>
            <person name="Chang T.-C."/>
            <person name="Salvucci A."/>
            <person name="Crous P.W."/>
            <person name="Stergiopoulos I."/>
        </authorList>
    </citation>
    <scope>NUCLEOTIDE SEQUENCE [LARGE SCALE GENOMIC DNA]</scope>
    <source>
        <strain evidence="1 2">CBS 116634</strain>
    </source>
</reference>
<dbReference type="SUPFAM" id="SSF56672">
    <property type="entry name" value="DNA/RNA polymerases"/>
    <property type="match status" value="1"/>
</dbReference>
<proteinExistence type="predicted"/>
<protein>
    <submittedName>
        <fullName evidence="1">Uncharacterized protein</fullName>
    </submittedName>
</protein>
<gene>
    <name evidence="1" type="ORF">AC579_5310</name>
</gene>
<dbReference type="EMBL" id="LFZO01000517">
    <property type="protein sequence ID" value="KXT07883.1"/>
    <property type="molecule type" value="Genomic_DNA"/>
</dbReference>
<dbReference type="InterPro" id="IPR043502">
    <property type="entry name" value="DNA/RNA_pol_sf"/>
</dbReference>
<organism evidence="1 2">
    <name type="scientific">Pseudocercospora musae</name>
    <dbReference type="NCBI Taxonomy" id="113226"/>
    <lineage>
        <taxon>Eukaryota</taxon>
        <taxon>Fungi</taxon>
        <taxon>Dikarya</taxon>
        <taxon>Ascomycota</taxon>
        <taxon>Pezizomycotina</taxon>
        <taxon>Dothideomycetes</taxon>
        <taxon>Dothideomycetidae</taxon>
        <taxon>Mycosphaerellales</taxon>
        <taxon>Mycosphaerellaceae</taxon>
        <taxon>Pseudocercospora</taxon>
    </lineage>
</organism>
<dbReference type="STRING" id="113226.A0A139HZS0"/>
<dbReference type="AlphaFoldDB" id="A0A139HZS0"/>
<name>A0A139HZS0_9PEZI</name>
<evidence type="ECO:0000313" key="2">
    <source>
        <dbReference type="Proteomes" id="UP000073492"/>
    </source>
</evidence>